<evidence type="ECO:0000256" key="3">
    <source>
        <dbReference type="ARBA" id="ARBA00023237"/>
    </source>
</evidence>
<feature type="domain" description="TonB-dependent receptor-like beta-barrel" evidence="4">
    <location>
        <begin position="121"/>
        <end position="701"/>
    </location>
</feature>
<evidence type="ECO:0000313" key="6">
    <source>
        <dbReference type="Proteomes" id="UP000010116"/>
    </source>
</evidence>
<protein>
    <submittedName>
        <fullName evidence="5">TonB-dependent receptor</fullName>
    </submittedName>
</protein>
<accession>J4WVY5</accession>
<sequence>MYRPDDSNCQSSSTTNLYSIPGITNMCIYDSSSIRAENRTNYGETYDKRGPLDRHNFVMFINRELENGIEAYTELSFYQSKSEKVLYAGTNLGLGSSSKKGGNTQPLLIPSTNYWLNQLQRGPIGSSGGDLFVDKEADHLWARYFRFSTPRSWDSTRQTWRIVQGFRGTYGDWDWDSAVVASKATSDMNNHGRANLTLLDAALAKSTPDAYNPFCAGVNCGEEAFMMTIFRNNTTELYMVDFKMSNPSVYTMPAGDVGMLVGAEIRKETMDDARDPNINGTIAYSTVPEAANQATFPYISNVSNSSPSPNTYGERTVSSLFVELQVPLATNLESQIAVRGENADDYGSNVVGKFAVGYTPTDWLKIRGSRSTSHRAPNLITVNEGMVVRNNTLQDYLYTAANGEEGDSYSIQRVAKGNEDLESEEATNTNIGVVLTPIDNLIVTVDKWEIASENTVGLFGEANHMLLDTLIRAEGGPNECVGNPRVVRGTYVEDNDPESTTYNANWNSNFCKSGMVQRVEDVYTNLDDRTLKGTDYAIEYSMDTSVGSFSAKLMSVQFDEFLQEASGDNLRIIEAAKPGGVLAGLPTPTGYGDLLGTFNNRAYPEIKNTIRISWKNGPWNAYLSQTRVSSFQELAVTDNAKSVDVSGSSNDVYACSGTNKYDTSFATCGDTWKVDAMRTVNLTVGYMFDNGLRVRGTIRNLEDERAPLADEYTWGFVADQHSDYGKSYSLELYKKF</sequence>
<evidence type="ECO:0000313" key="5">
    <source>
        <dbReference type="EMBL" id="EJP72470.1"/>
    </source>
</evidence>
<dbReference type="Gene3D" id="2.40.170.20">
    <property type="entry name" value="TonB-dependent receptor, beta-barrel domain"/>
    <property type="match status" value="1"/>
</dbReference>
<keyword evidence="5" id="KW-0675">Receptor</keyword>
<dbReference type="Proteomes" id="UP000010116">
    <property type="component" value="Unassembled WGS sequence"/>
</dbReference>
<keyword evidence="2" id="KW-0472">Membrane</keyword>
<dbReference type="Pfam" id="PF00593">
    <property type="entry name" value="TonB_dep_Rec_b-barrel"/>
    <property type="match status" value="1"/>
</dbReference>
<dbReference type="HOGENOM" id="CLU_376791_0_0_6"/>
<evidence type="ECO:0000256" key="2">
    <source>
        <dbReference type="ARBA" id="ARBA00023136"/>
    </source>
</evidence>
<organism evidence="5 6">
    <name type="scientific">SAR86 cluster bacterium SAR86B</name>
    <dbReference type="NCBI Taxonomy" id="1123867"/>
    <lineage>
        <taxon>Bacteria</taxon>
        <taxon>Pseudomonadati</taxon>
        <taxon>Pseudomonadota</taxon>
        <taxon>Gammaproteobacteria</taxon>
        <taxon>SAR86 cluster</taxon>
    </lineage>
</organism>
<evidence type="ECO:0000259" key="4">
    <source>
        <dbReference type="Pfam" id="PF00593"/>
    </source>
</evidence>
<comment type="subcellular location">
    <subcellularLocation>
        <location evidence="1">Cell outer membrane</location>
    </subcellularLocation>
</comment>
<name>J4WVY5_9GAMM</name>
<dbReference type="PANTHER" id="PTHR47234:SF1">
    <property type="entry name" value="TONB-DEPENDENT RECEPTOR"/>
    <property type="match status" value="1"/>
</dbReference>
<dbReference type="InterPro" id="IPR000531">
    <property type="entry name" value="Beta-barrel_TonB"/>
</dbReference>
<dbReference type="EMBL" id="JH611192">
    <property type="protein sequence ID" value="EJP72470.1"/>
    <property type="molecule type" value="Genomic_DNA"/>
</dbReference>
<dbReference type="GO" id="GO:0009279">
    <property type="term" value="C:cell outer membrane"/>
    <property type="evidence" value="ECO:0007669"/>
    <property type="project" value="UniProtKB-SubCell"/>
</dbReference>
<dbReference type="SUPFAM" id="SSF56935">
    <property type="entry name" value="Porins"/>
    <property type="match status" value="1"/>
</dbReference>
<dbReference type="InterPro" id="IPR036942">
    <property type="entry name" value="Beta-barrel_TonB_sf"/>
</dbReference>
<gene>
    <name evidence="5" type="ORF">NT02SARS_1696</name>
</gene>
<evidence type="ECO:0000256" key="1">
    <source>
        <dbReference type="ARBA" id="ARBA00004442"/>
    </source>
</evidence>
<dbReference type="PANTHER" id="PTHR47234">
    <property type="match status" value="1"/>
</dbReference>
<proteinExistence type="predicted"/>
<reference evidence="5 6" key="1">
    <citation type="journal article" date="2012" name="ISME J.">
        <title>Genomic insights to SAR86, an abundant and uncultivated marine bacterial lineage.</title>
        <authorList>
            <person name="Dupont C.L."/>
            <person name="Rusch D.B."/>
            <person name="Yooseph S."/>
            <person name="Lombardo M.J."/>
            <person name="Richter R.A."/>
            <person name="Valas R."/>
            <person name="Novotny M."/>
            <person name="Yee-Greenbaum J."/>
            <person name="Selengut J.D."/>
            <person name="Haft D.H."/>
            <person name="Halpern A.L."/>
            <person name="Lasken R.S."/>
            <person name="Nealson K."/>
            <person name="Friedman R."/>
            <person name="Venter J.C."/>
        </authorList>
    </citation>
    <scope>NUCLEOTIDE SEQUENCE [LARGE SCALE GENOMIC DNA]</scope>
</reference>
<keyword evidence="3" id="KW-0998">Cell outer membrane</keyword>
<dbReference type="AlphaFoldDB" id="J4WVY5"/>